<proteinExistence type="predicted"/>
<dbReference type="EMBL" id="BMMD01000001">
    <property type="protein sequence ID" value="GGJ66846.1"/>
    <property type="molecule type" value="Genomic_DNA"/>
</dbReference>
<feature type="compositionally biased region" description="Low complexity" evidence="1">
    <location>
        <begin position="83"/>
        <end position="97"/>
    </location>
</feature>
<accession>A0A917P8M7</accession>
<dbReference type="Proteomes" id="UP000636956">
    <property type="component" value="Unassembled WGS sequence"/>
</dbReference>
<feature type="compositionally biased region" description="Acidic residues" evidence="1">
    <location>
        <begin position="98"/>
        <end position="108"/>
    </location>
</feature>
<feature type="region of interest" description="Disordered" evidence="1">
    <location>
        <begin position="73"/>
        <end position="108"/>
    </location>
</feature>
<organism evidence="3 4">
    <name type="scientific">Agromyces bauzanensis</name>
    <dbReference type="NCBI Taxonomy" id="1308924"/>
    <lineage>
        <taxon>Bacteria</taxon>
        <taxon>Bacillati</taxon>
        <taxon>Actinomycetota</taxon>
        <taxon>Actinomycetes</taxon>
        <taxon>Micrococcales</taxon>
        <taxon>Microbacteriaceae</taxon>
        <taxon>Agromyces</taxon>
    </lineage>
</organism>
<protein>
    <submittedName>
        <fullName evidence="3">Uncharacterized protein</fullName>
    </submittedName>
</protein>
<evidence type="ECO:0000256" key="1">
    <source>
        <dbReference type="SAM" id="MobiDB-lite"/>
    </source>
</evidence>
<reference evidence="3" key="2">
    <citation type="submission" date="2020-09" db="EMBL/GenBank/DDBJ databases">
        <authorList>
            <person name="Sun Q."/>
            <person name="Zhou Y."/>
        </authorList>
    </citation>
    <scope>NUCLEOTIDE SEQUENCE</scope>
    <source>
        <strain evidence="3">CGMCC 1.8984</strain>
    </source>
</reference>
<evidence type="ECO:0000313" key="4">
    <source>
        <dbReference type="Proteomes" id="UP000636956"/>
    </source>
</evidence>
<gene>
    <name evidence="3" type="ORF">GCM10011372_00760</name>
</gene>
<keyword evidence="4" id="KW-1185">Reference proteome</keyword>
<dbReference type="AlphaFoldDB" id="A0A917P8M7"/>
<evidence type="ECO:0000256" key="2">
    <source>
        <dbReference type="SAM" id="Phobius"/>
    </source>
</evidence>
<comment type="caution">
    <text evidence="3">The sequence shown here is derived from an EMBL/GenBank/DDBJ whole genome shotgun (WGS) entry which is preliminary data.</text>
</comment>
<feature type="transmembrane region" description="Helical" evidence="2">
    <location>
        <begin position="26"/>
        <end position="47"/>
    </location>
</feature>
<reference evidence="3" key="1">
    <citation type="journal article" date="2014" name="Int. J. Syst. Evol. Microbiol.">
        <title>Complete genome sequence of Corynebacterium casei LMG S-19264T (=DSM 44701T), isolated from a smear-ripened cheese.</title>
        <authorList>
            <consortium name="US DOE Joint Genome Institute (JGI-PGF)"/>
            <person name="Walter F."/>
            <person name="Albersmeier A."/>
            <person name="Kalinowski J."/>
            <person name="Ruckert C."/>
        </authorList>
    </citation>
    <scope>NUCLEOTIDE SEQUENCE</scope>
    <source>
        <strain evidence="3">CGMCC 1.8984</strain>
    </source>
</reference>
<keyword evidence="2" id="KW-1133">Transmembrane helix</keyword>
<keyword evidence="2" id="KW-0472">Membrane</keyword>
<evidence type="ECO:0000313" key="3">
    <source>
        <dbReference type="EMBL" id="GGJ66846.1"/>
    </source>
</evidence>
<name>A0A917P8M7_9MICO</name>
<keyword evidence="2" id="KW-0812">Transmembrane</keyword>
<sequence>MIAAAVPFLVGAEEEEFDPDLVTPGVVGFVATFLVMVVVVLLILDMVRRIRRVNYRAEVRQQLEVERLEAELAASDAGEADGPDATTATSEAEAAAASDDEDDTPPTR</sequence>